<feature type="transmembrane region" description="Helical" evidence="6">
    <location>
        <begin position="105"/>
        <end position="125"/>
    </location>
</feature>
<protein>
    <recommendedName>
        <fullName evidence="9">EGF-like domain-containing protein</fullName>
    </recommendedName>
</protein>
<evidence type="ECO:0000256" key="4">
    <source>
        <dbReference type="ARBA" id="ARBA00023316"/>
    </source>
</evidence>
<dbReference type="PANTHER" id="PTHR31361">
    <property type="entry name" value="BETA-GLUCAN SYNTHESIS-ASSOCIATED PROTEIN KRE6-RELATED"/>
    <property type="match status" value="1"/>
</dbReference>
<dbReference type="PANTHER" id="PTHR31361:SF1">
    <property type="entry name" value="BETA-GLUCAN SYNTHESIS-ASSOCIATED PROTEIN KRE6-RELATED"/>
    <property type="match status" value="1"/>
</dbReference>
<evidence type="ECO:0008006" key="9">
    <source>
        <dbReference type="Google" id="ProtNLM"/>
    </source>
</evidence>
<evidence type="ECO:0000313" key="7">
    <source>
        <dbReference type="EMBL" id="ETP42382.1"/>
    </source>
</evidence>
<dbReference type="AlphaFoldDB" id="W2Z4T3"/>
<dbReference type="GO" id="GO:0006078">
    <property type="term" value="P:(1-&gt;6)-beta-D-glucan biosynthetic process"/>
    <property type="evidence" value="ECO:0007669"/>
    <property type="project" value="TreeGrafter"/>
</dbReference>
<evidence type="ECO:0000256" key="3">
    <source>
        <dbReference type="ARBA" id="ARBA00023180"/>
    </source>
</evidence>
<keyword evidence="6" id="KW-0812">Transmembrane</keyword>
<accession>W2Z4T3</accession>
<dbReference type="Proteomes" id="UP000018948">
    <property type="component" value="Unassembled WGS sequence"/>
</dbReference>
<proteinExistence type="predicted"/>
<keyword evidence="4" id="KW-0961">Cell wall biogenesis/degradation</keyword>
<evidence type="ECO:0000256" key="2">
    <source>
        <dbReference type="ARBA" id="ARBA00023136"/>
    </source>
</evidence>
<evidence type="ECO:0000256" key="5">
    <source>
        <dbReference type="SAM" id="MobiDB-lite"/>
    </source>
</evidence>
<evidence type="ECO:0000256" key="6">
    <source>
        <dbReference type="SAM" id="Phobius"/>
    </source>
</evidence>
<organism evidence="7 8">
    <name type="scientific">Phytophthora nicotianae P10297</name>
    <dbReference type="NCBI Taxonomy" id="1317064"/>
    <lineage>
        <taxon>Eukaryota</taxon>
        <taxon>Sar</taxon>
        <taxon>Stramenopiles</taxon>
        <taxon>Oomycota</taxon>
        <taxon>Peronosporomycetes</taxon>
        <taxon>Peronosporales</taxon>
        <taxon>Peronosporaceae</taxon>
        <taxon>Phytophthora</taxon>
    </lineage>
</organism>
<comment type="subcellular location">
    <subcellularLocation>
        <location evidence="1">Membrane</location>
    </subcellularLocation>
</comment>
<dbReference type="GO" id="GO:0015926">
    <property type="term" value="F:glucosidase activity"/>
    <property type="evidence" value="ECO:0007669"/>
    <property type="project" value="TreeGrafter"/>
</dbReference>
<reference evidence="7 8" key="1">
    <citation type="submission" date="2013-11" db="EMBL/GenBank/DDBJ databases">
        <title>The Genome Sequence of Phytophthora parasitica P10297.</title>
        <authorList>
            <consortium name="The Broad Institute Genomics Platform"/>
            <person name="Russ C."/>
            <person name="Tyler B."/>
            <person name="Panabieres F."/>
            <person name="Shan W."/>
            <person name="Tripathy S."/>
            <person name="Grunwald N."/>
            <person name="Machado M."/>
            <person name="Johnson C.S."/>
            <person name="Walker B."/>
            <person name="Young S.K."/>
            <person name="Zeng Q."/>
            <person name="Gargeya S."/>
            <person name="Fitzgerald M."/>
            <person name="Haas B."/>
            <person name="Abouelleil A."/>
            <person name="Allen A.W."/>
            <person name="Alvarado L."/>
            <person name="Arachchi H.M."/>
            <person name="Berlin A.M."/>
            <person name="Chapman S.B."/>
            <person name="Gainer-Dewar J."/>
            <person name="Goldberg J."/>
            <person name="Griggs A."/>
            <person name="Gujja S."/>
            <person name="Hansen M."/>
            <person name="Howarth C."/>
            <person name="Imamovic A."/>
            <person name="Ireland A."/>
            <person name="Larimer J."/>
            <person name="McCowan C."/>
            <person name="Murphy C."/>
            <person name="Pearson M."/>
            <person name="Poon T.W."/>
            <person name="Priest M."/>
            <person name="Roberts A."/>
            <person name="Saif S."/>
            <person name="Shea T."/>
            <person name="Sisk P."/>
            <person name="Sykes S."/>
            <person name="Wortman J."/>
            <person name="Nusbaum C."/>
            <person name="Birren B."/>
        </authorList>
    </citation>
    <scope>NUCLEOTIDE SEQUENCE [LARGE SCALE GENOMIC DNA]</scope>
    <source>
        <strain evidence="7 8">P10297</strain>
    </source>
</reference>
<dbReference type="GO" id="GO:0005886">
    <property type="term" value="C:plasma membrane"/>
    <property type="evidence" value="ECO:0007669"/>
    <property type="project" value="TreeGrafter"/>
</dbReference>
<dbReference type="InterPro" id="IPR005629">
    <property type="entry name" value="Skn1/Kre6/Sbg1"/>
</dbReference>
<feature type="region of interest" description="Disordered" evidence="5">
    <location>
        <begin position="158"/>
        <end position="184"/>
    </location>
</feature>
<sequence>MHVGCDPDTHPTKKWIDAHIDEYEDDDNKHKVVAGKAFCTVNDDCTIGGSLGKTLLKTGKCVKGRCQCTYSSSWGGPRCTTAVSGSSSTTVASKSVSTNSYGPPFGMSIGIAAIIVFLSFVSVMWSSMKEKKAAALLKKQGKIAADLSYRGNEAQVKFDAERQSHGNGSDPRQRPRDNYSQNFV</sequence>
<evidence type="ECO:0000256" key="1">
    <source>
        <dbReference type="ARBA" id="ARBA00004370"/>
    </source>
</evidence>
<dbReference type="GO" id="GO:0005789">
    <property type="term" value="C:endoplasmic reticulum membrane"/>
    <property type="evidence" value="ECO:0007669"/>
    <property type="project" value="TreeGrafter"/>
</dbReference>
<name>W2Z4T3_PHYNI</name>
<dbReference type="EMBL" id="ANIY01002216">
    <property type="protein sequence ID" value="ETP42382.1"/>
    <property type="molecule type" value="Genomic_DNA"/>
</dbReference>
<comment type="caution">
    <text evidence="7">The sequence shown here is derived from an EMBL/GenBank/DDBJ whole genome shotgun (WGS) entry which is preliminary data.</text>
</comment>
<dbReference type="GO" id="GO:0071555">
    <property type="term" value="P:cell wall organization"/>
    <property type="evidence" value="ECO:0007669"/>
    <property type="project" value="UniProtKB-KW"/>
</dbReference>
<evidence type="ECO:0000313" key="8">
    <source>
        <dbReference type="Proteomes" id="UP000018948"/>
    </source>
</evidence>
<keyword evidence="6" id="KW-1133">Transmembrane helix</keyword>
<keyword evidence="2 6" id="KW-0472">Membrane</keyword>
<gene>
    <name evidence="7" type="ORF">F442_10699</name>
</gene>
<keyword evidence="3" id="KW-0325">Glycoprotein</keyword>